<feature type="transmembrane region" description="Helical" evidence="10">
    <location>
        <begin position="12"/>
        <end position="35"/>
    </location>
</feature>
<evidence type="ECO:0000256" key="10">
    <source>
        <dbReference type="SAM" id="Phobius"/>
    </source>
</evidence>
<feature type="domain" description="Calcineurin-like phosphoesterase" evidence="11">
    <location>
        <begin position="56"/>
        <end position="287"/>
    </location>
</feature>
<keyword evidence="10" id="KW-0472">Membrane</keyword>
<evidence type="ECO:0000256" key="1">
    <source>
        <dbReference type="ARBA" id="ARBA00000644"/>
    </source>
</evidence>
<dbReference type="PANTHER" id="PTHR11280">
    <property type="entry name" value="GLUCOSAMINE-6-PHOSPHATE ISOMERASE"/>
    <property type="match status" value="1"/>
</dbReference>
<dbReference type="GO" id="GO:0006043">
    <property type="term" value="P:glucosamine catabolic process"/>
    <property type="evidence" value="ECO:0007669"/>
    <property type="project" value="TreeGrafter"/>
</dbReference>
<keyword evidence="14" id="KW-1185">Reference proteome</keyword>
<dbReference type="GO" id="GO:0016020">
    <property type="term" value="C:membrane"/>
    <property type="evidence" value="ECO:0007669"/>
    <property type="project" value="UniProtKB-SubCell"/>
</dbReference>
<reference evidence="14" key="1">
    <citation type="journal article" date="2014" name="Genome Biol.">
        <title>Genome analysis of a major urban malaria vector mosquito, Anopheles stephensi.</title>
        <authorList>
            <person name="Jiang X."/>
            <person name="Peery A."/>
            <person name="Hall A.B."/>
            <person name="Sharma A."/>
            <person name="Chen X.G."/>
            <person name="Waterhouse R.M."/>
            <person name="Komissarov A."/>
            <person name="Riehle M.M."/>
            <person name="Shouche Y."/>
            <person name="Sharakhova M.V."/>
            <person name="Lawson D."/>
            <person name="Pakpour N."/>
            <person name="Arensburger P."/>
            <person name="Davidson V.L."/>
            <person name="Eiglmeier K."/>
            <person name="Emrich S."/>
            <person name="George P."/>
            <person name="Kennedy R.C."/>
            <person name="Mane S.P."/>
            <person name="Maslen G."/>
            <person name="Oringanje C."/>
            <person name="Qi Y."/>
            <person name="Settlage R."/>
            <person name="Tojo M."/>
            <person name="Tubio J.M."/>
            <person name="Unger M.F."/>
            <person name="Wang B."/>
            <person name="Vernick K.D."/>
            <person name="Ribeiro J.M."/>
            <person name="James A.A."/>
            <person name="Michel K."/>
            <person name="Riehle M.A."/>
            <person name="Luckhart S."/>
            <person name="Sharakhov I.V."/>
            <person name="Tu Z."/>
        </authorList>
    </citation>
    <scope>NUCLEOTIDE SEQUENCE [LARGE SCALE GENOMIC DNA]</scope>
    <source>
        <strain evidence="14">Indian</strain>
    </source>
</reference>
<dbReference type="Pfam" id="PF00149">
    <property type="entry name" value="Metallophos"/>
    <property type="match status" value="1"/>
</dbReference>
<comment type="subunit">
    <text evidence="4">Homohexamer.</text>
</comment>
<dbReference type="HAMAP" id="MF_01241">
    <property type="entry name" value="GlcN6P_deamin"/>
    <property type="match status" value="1"/>
</dbReference>
<dbReference type="VEuPathDB" id="VectorBase:ASTE000850"/>
<name>A0A182YPA3_ANOST</name>
<dbReference type="InterPro" id="IPR018321">
    <property type="entry name" value="Glucosamine6P_isomerase_CS"/>
</dbReference>
<dbReference type="Proteomes" id="UP000076408">
    <property type="component" value="Unassembled WGS sequence"/>
</dbReference>
<dbReference type="GO" id="GO:0046872">
    <property type="term" value="F:metal ion binding"/>
    <property type="evidence" value="ECO:0007669"/>
    <property type="project" value="UniProtKB-KW"/>
</dbReference>
<evidence type="ECO:0000256" key="2">
    <source>
        <dbReference type="ARBA" id="ARBA00004775"/>
    </source>
</evidence>
<evidence type="ECO:0000256" key="7">
    <source>
        <dbReference type="ARBA" id="ARBA00022801"/>
    </source>
</evidence>
<evidence type="ECO:0000313" key="13">
    <source>
        <dbReference type="EnsemblMetazoa" id="ASTEI10289-PA"/>
    </source>
</evidence>
<dbReference type="Gene3D" id="3.40.50.1360">
    <property type="match status" value="1"/>
</dbReference>
<dbReference type="VEuPathDB" id="VectorBase:ASTEI20_035168"/>
<dbReference type="GO" id="GO:0005975">
    <property type="term" value="P:carbohydrate metabolic process"/>
    <property type="evidence" value="ECO:0007669"/>
    <property type="project" value="InterPro"/>
</dbReference>
<reference evidence="13" key="2">
    <citation type="submission" date="2020-05" db="UniProtKB">
        <authorList>
            <consortium name="EnsemblMetazoa"/>
        </authorList>
    </citation>
    <scope>IDENTIFICATION</scope>
    <source>
        <strain evidence="13">Indian</strain>
    </source>
</reference>
<dbReference type="InterPro" id="IPR029052">
    <property type="entry name" value="Metallo-depent_PP-like"/>
</dbReference>
<dbReference type="AlphaFoldDB" id="A0A182YPA3"/>
<dbReference type="InterPro" id="IPR037171">
    <property type="entry name" value="NagB/RpiA_transferase-like"/>
</dbReference>
<keyword evidence="7" id="KW-0378">Hydrolase</keyword>
<keyword evidence="10" id="KW-0812">Transmembrane</keyword>
<dbReference type="InterPro" id="IPR006148">
    <property type="entry name" value="Glc/Gal-6P_isomerase"/>
</dbReference>
<comment type="function">
    <text evidence="8">Catalyzes the reversible conversion of alpha-D-glucosamine 6-phosphate (GlcN-6P) into beta-D-fructose 6-phosphate (Fru-6P) and ammonium ion, a regulatory reaction step in de novo uridine diphosphate-N-acetyl-alpha-D-glucosamine (UDP-GlcNAc) biosynthesis via hexosamine pathway.</text>
</comment>
<dbReference type="OMA" id="EHDSPHV"/>
<evidence type="ECO:0000256" key="3">
    <source>
        <dbReference type="ARBA" id="ARBA00005526"/>
    </source>
</evidence>
<dbReference type="SUPFAM" id="SSF100950">
    <property type="entry name" value="NagB/RpiA/CoA transferase-like"/>
    <property type="match status" value="1"/>
</dbReference>
<feature type="transmembrane region" description="Helical" evidence="10">
    <location>
        <begin position="339"/>
        <end position="362"/>
    </location>
</feature>
<dbReference type="PROSITE" id="PS01161">
    <property type="entry name" value="GLC_GALNAC_ISOMERASE"/>
    <property type="match status" value="1"/>
</dbReference>
<comment type="pathway">
    <text evidence="2">Nucleotide-sugar biosynthesis; UDP-N-acetyl-alpha-D-glucosamine biosynthesis; alpha-D-glucosamine 6-phosphate from D-fructose 6-phosphate: step 1/1.</text>
</comment>
<evidence type="ECO:0000256" key="5">
    <source>
        <dbReference type="ARBA" id="ARBA00012680"/>
    </source>
</evidence>
<dbReference type="GO" id="GO:0006046">
    <property type="term" value="P:N-acetylglucosamine catabolic process"/>
    <property type="evidence" value="ECO:0007669"/>
    <property type="project" value="TreeGrafter"/>
</dbReference>
<organism evidence="13 14">
    <name type="scientific">Anopheles stephensi</name>
    <name type="common">Indo-Pakistan malaria mosquito</name>
    <dbReference type="NCBI Taxonomy" id="30069"/>
    <lineage>
        <taxon>Eukaryota</taxon>
        <taxon>Metazoa</taxon>
        <taxon>Ecdysozoa</taxon>
        <taxon>Arthropoda</taxon>
        <taxon>Hexapoda</taxon>
        <taxon>Insecta</taxon>
        <taxon>Pterygota</taxon>
        <taxon>Neoptera</taxon>
        <taxon>Endopterygota</taxon>
        <taxon>Diptera</taxon>
        <taxon>Nematocera</taxon>
        <taxon>Culicoidea</taxon>
        <taxon>Culicidae</taxon>
        <taxon>Anophelinae</taxon>
        <taxon>Anopheles</taxon>
    </lineage>
</organism>
<accession>A0A182YPA3</accession>
<dbReference type="CDD" id="cd01399">
    <property type="entry name" value="GlcN6P_deaminase"/>
    <property type="match status" value="1"/>
</dbReference>
<proteinExistence type="inferred from homology"/>
<dbReference type="SUPFAM" id="SSF56300">
    <property type="entry name" value="Metallo-dependent phosphatases"/>
    <property type="match status" value="1"/>
</dbReference>
<dbReference type="InterPro" id="IPR004547">
    <property type="entry name" value="Glucosamine6P_isomerase"/>
</dbReference>
<evidence type="ECO:0000256" key="9">
    <source>
        <dbReference type="ARBA" id="ARBA00050047"/>
    </source>
</evidence>
<keyword evidence="10" id="KW-1133">Transmembrane helix</keyword>
<protein>
    <recommendedName>
        <fullName evidence="6">Glucosamine-6-phosphate deaminase</fullName>
        <ecNumber evidence="5">3.5.99.6</ecNumber>
    </recommendedName>
    <alternativeName>
        <fullName evidence="9">Glucosamine-6-phosphate isomerase</fullName>
    </alternativeName>
</protein>
<evidence type="ECO:0000256" key="4">
    <source>
        <dbReference type="ARBA" id="ARBA00011643"/>
    </source>
</evidence>
<dbReference type="InterPro" id="IPR004843">
    <property type="entry name" value="Calcineurin-like_PHP"/>
</dbReference>
<dbReference type="NCBIfam" id="TIGR00502">
    <property type="entry name" value="nagB"/>
    <property type="match status" value="1"/>
</dbReference>
<dbReference type="EC" id="3.5.99.6" evidence="5"/>
<dbReference type="Pfam" id="PF01182">
    <property type="entry name" value="Glucosamine_iso"/>
    <property type="match status" value="1"/>
</dbReference>
<dbReference type="GO" id="GO:0019262">
    <property type="term" value="P:N-acetylneuraminate catabolic process"/>
    <property type="evidence" value="ECO:0007669"/>
    <property type="project" value="TreeGrafter"/>
</dbReference>
<dbReference type="PANTHER" id="PTHR11280:SF5">
    <property type="entry name" value="GLUCOSAMINE-6-PHOSPHATE ISOMERASE"/>
    <property type="match status" value="1"/>
</dbReference>
<feature type="domain" description="Glucosamine/galactosamine-6-phosphate isomerase" evidence="12">
    <location>
        <begin position="387"/>
        <end position="600"/>
    </location>
</feature>
<dbReference type="EnsemblMetazoa" id="ASTEI10289-RA">
    <property type="protein sequence ID" value="ASTEI10289-PA"/>
    <property type="gene ID" value="ASTEI10289"/>
</dbReference>
<evidence type="ECO:0000259" key="11">
    <source>
        <dbReference type="Pfam" id="PF00149"/>
    </source>
</evidence>
<comment type="similarity">
    <text evidence="3">Belongs to the glucosamine/galactosamine-6-phosphate isomerase family.</text>
</comment>
<dbReference type="GO" id="GO:0005737">
    <property type="term" value="C:cytoplasm"/>
    <property type="evidence" value="ECO:0007669"/>
    <property type="project" value="UniProtKB-SubCell"/>
</dbReference>
<comment type="catalytic activity">
    <reaction evidence="1">
        <text>alpha-D-glucosamine 6-phosphate + H2O = beta-D-fructose 6-phosphate + NH4(+)</text>
        <dbReference type="Rhea" id="RHEA:12172"/>
        <dbReference type="ChEBI" id="CHEBI:15377"/>
        <dbReference type="ChEBI" id="CHEBI:28938"/>
        <dbReference type="ChEBI" id="CHEBI:57634"/>
        <dbReference type="ChEBI" id="CHEBI:75989"/>
        <dbReference type="EC" id="3.5.99.6"/>
    </reaction>
</comment>
<dbReference type="GO" id="GO:0042802">
    <property type="term" value="F:identical protein binding"/>
    <property type="evidence" value="ECO:0007669"/>
    <property type="project" value="TreeGrafter"/>
</dbReference>
<evidence type="ECO:0000259" key="12">
    <source>
        <dbReference type="Pfam" id="PF01182"/>
    </source>
</evidence>
<sequence>MQPAIAMKLKTLIFRLLLSIVSLVVFNEFVVYYIVLLKCQWPSKPASVNGLEPVSVMLLADTHLLGPVRGHWFDKLRREWQMHRAFQSAITLFQPEAVFILGDVFDEGNWVNQKEFDNYVERYRQLFHTPRGVALHSIVGNHDIGFHYATRPNLVQRFGDQFNNTGVSLISLRGVHFVAINSIAMEGDGCYLCEKAEKELKSIETIFKCGRGIGQCKDVPKLEEYSRPIVLQHFPMYRESDKECQEHDSPHVDLYRERWEVLSKESTDLIGDLLSPRLAFSGHSHHYCHMVKNRIKIEEYTLPSFSWRNKNNPSFMLARISLKEYTVSRCRMPEENTIVTIYLVGGILILLVSTLKIAGIIGQLKLLSVKMRLIILDTAEYVGEWSAKYVMKRINDFKPGPERYFTLGLPTGSTPLGMYRNLIKFHQQGRISFKYVKTFNMDEYVDLPREHPESYHYFMWHNFFKHIDIDPENVHILDGNAPDLVAECNAFEEKIKAAGGIELFIGGIGPDGHIAFNEPGSSLASRTRVKTLAQDTLEANARFFGNDISKVPKQALTVGVATVMDAREVMIMILGSHKAFALYKAIEEGVNHMWTVSAFQQHPHTIMICDEDATLELRVKTVKYFKVGGNEFGMLDKKLVDGVFVFRCGVGMVL</sequence>
<dbReference type="Gene3D" id="3.60.21.10">
    <property type="match status" value="1"/>
</dbReference>
<dbReference type="VEuPathDB" id="VectorBase:ASTEI20_037483"/>
<evidence type="ECO:0000256" key="6">
    <source>
        <dbReference type="ARBA" id="ARBA00017067"/>
    </source>
</evidence>
<dbReference type="GO" id="GO:0004342">
    <property type="term" value="F:glucosamine-6-phosphate deaminase activity"/>
    <property type="evidence" value="ECO:0007669"/>
    <property type="project" value="UniProtKB-EC"/>
</dbReference>
<evidence type="ECO:0000256" key="8">
    <source>
        <dbReference type="ARBA" id="ARBA00049961"/>
    </source>
</evidence>
<dbReference type="VEuPathDB" id="VectorBase:ASTEI10289"/>
<dbReference type="STRING" id="30069.A0A182YPA3"/>
<evidence type="ECO:0000313" key="14">
    <source>
        <dbReference type="Proteomes" id="UP000076408"/>
    </source>
</evidence>